<keyword evidence="2" id="KW-1185">Reference proteome</keyword>
<dbReference type="Proteomes" id="UP000585050">
    <property type="component" value="Unassembled WGS sequence"/>
</dbReference>
<gene>
    <name evidence="1" type="ORF">HGP29_02615</name>
</gene>
<dbReference type="EMBL" id="JABAIL010000001">
    <property type="protein sequence ID" value="NLR90076.1"/>
    <property type="molecule type" value="Genomic_DNA"/>
</dbReference>
<dbReference type="AlphaFoldDB" id="A0A7X8XU73"/>
<sequence length="117" mass="13446">MILLHQISLEGELKYSDINTPVFLKVSYKNNQVRYEVDANGELLNEDERNTLLIVGIDQFVETRVYETFLTFRSEGNSATVQDYIDALTTEIPADMVYSKLMDLAIFNEENLMRVAS</sequence>
<organism evidence="1 2">
    <name type="scientific">Flammeovirga agarivorans</name>
    <dbReference type="NCBI Taxonomy" id="2726742"/>
    <lineage>
        <taxon>Bacteria</taxon>
        <taxon>Pseudomonadati</taxon>
        <taxon>Bacteroidota</taxon>
        <taxon>Cytophagia</taxon>
        <taxon>Cytophagales</taxon>
        <taxon>Flammeovirgaceae</taxon>
        <taxon>Flammeovirga</taxon>
    </lineage>
</organism>
<evidence type="ECO:0000313" key="1">
    <source>
        <dbReference type="EMBL" id="NLR90076.1"/>
    </source>
</evidence>
<reference evidence="1 2" key="1">
    <citation type="submission" date="2020-04" db="EMBL/GenBank/DDBJ databases">
        <title>Flammeovirga sp. SR4, a novel species isolated from seawater.</title>
        <authorList>
            <person name="Wang X."/>
        </authorList>
    </citation>
    <scope>NUCLEOTIDE SEQUENCE [LARGE SCALE GENOMIC DNA]</scope>
    <source>
        <strain evidence="1 2">SR4</strain>
    </source>
</reference>
<protein>
    <submittedName>
        <fullName evidence="1">Uncharacterized protein</fullName>
    </submittedName>
</protein>
<accession>A0A7X8XU73</accession>
<evidence type="ECO:0000313" key="2">
    <source>
        <dbReference type="Proteomes" id="UP000585050"/>
    </source>
</evidence>
<dbReference type="RefSeq" id="WP_168880754.1">
    <property type="nucleotide sequence ID" value="NZ_JABAIL010000001.1"/>
</dbReference>
<name>A0A7X8XU73_9BACT</name>
<proteinExistence type="predicted"/>
<comment type="caution">
    <text evidence="1">The sequence shown here is derived from an EMBL/GenBank/DDBJ whole genome shotgun (WGS) entry which is preliminary data.</text>
</comment>